<comment type="caution">
    <text evidence="1">The sequence shown here is derived from an EMBL/GenBank/DDBJ whole genome shotgun (WGS) entry which is preliminary data.</text>
</comment>
<dbReference type="InterPro" id="IPR005331">
    <property type="entry name" value="Sulfotransferase"/>
</dbReference>
<name>A0ABR1E0Z9_NECAM</name>
<evidence type="ECO:0000313" key="2">
    <source>
        <dbReference type="Proteomes" id="UP001303046"/>
    </source>
</evidence>
<dbReference type="EMBL" id="JAVFWL010000005">
    <property type="protein sequence ID" value="KAK6756367.1"/>
    <property type="molecule type" value="Genomic_DNA"/>
</dbReference>
<dbReference type="InterPro" id="IPR007669">
    <property type="entry name" value="Chst-1-like"/>
</dbReference>
<organism evidence="1 2">
    <name type="scientific">Necator americanus</name>
    <name type="common">Human hookworm</name>
    <dbReference type="NCBI Taxonomy" id="51031"/>
    <lineage>
        <taxon>Eukaryota</taxon>
        <taxon>Metazoa</taxon>
        <taxon>Ecdysozoa</taxon>
        <taxon>Nematoda</taxon>
        <taxon>Chromadorea</taxon>
        <taxon>Rhabditida</taxon>
        <taxon>Rhabditina</taxon>
        <taxon>Rhabditomorpha</taxon>
        <taxon>Strongyloidea</taxon>
        <taxon>Ancylostomatidae</taxon>
        <taxon>Bunostominae</taxon>
        <taxon>Necator</taxon>
    </lineage>
</organism>
<dbReference type="PANTHER" id="PTHR22900">
    <property type="entry name" value="PROTEIN CBG14245-RELATED"/>
    <property type="match status" value="1"/>
</dbReference>
<dbReference type="Proteomes" id="UP001303046">
    <property type="component" value="Unassembled WGS sequence"/>
</dbReference>
<sequence>MIIALLTMLVELFRDFIDKSLVVVAEFVGSADAPVVLLEYLYGLRFCRHRILHDNYTRSEKFLGNTRIAFIRHPLDRFLSGFVNKCILKTSNEEEDHCFGCAESLSCFVEIFRSQIWGVYSNKQIAINEQRSCNFKEHLRDYILIYFGSGGESATKGADDMYRVFEYAGVPEHLRDEIRREISVGKSHHSTFSTVHRLKAEQELFSNQTLLKMVTELYYYDFVIFGHALPIAKRIST</sequence>
<dbReference type="Pfam" id="PF03567">
    <property type="entry name" value="Sulfotransfer_2"/>
    <property type="match status" value="1"/>
</dbReference>
<gene>
    <name evidence="1" type="primary">Necator_chrV.g19444</name>
    <name evidence="1" type="ORF">RB195_014652</name>
</gene>
<evidence type="ECO:0008006" key="3">
    <source>
        <dbReference type="Google" id="ProtNLM"/>
    </source>
</evidence>
<dbReference type="PANTHER" id="PTHR22900:SF11">
    <property type="entry name" value="PROTEIN CBG01579"/>
    <property type="match status" value="1"/>
</dbReference>
<accession>A0ABR1E0Z9</accession>
<evidence type="ECO:0000313" key="1">
    <source>
        <dbReference type="EMBL" id="KAK6756367.1"/>
    </source>
</evidence>
<reference evidence="1 2" key="1">
    <citation type="submission" date="2023-08" db="EMBL/GenBank/DDBJ databases">
        <title>A Necator americanus chromosomal reference genome.</title>
        <authorList>
            <person name="Ilik V."/>
            <person name="Petrzelkova K.J."/>
            <person name="Pardy F."/>
            <person name="Fuh T."/>
            <person name="Niatou-Singa F.S."/>
            <person name="Gouil Q."/>
            <person name="Baker L."/>
            <person name="Ritchie M.E."/>
            <person name="Jex A.R."/>
            <person name="Gazzola D."/>
            <person name="Li H."/>
            <person name="Toshio Fujiwara R."/>
            <person name="Zhan B."/>
            <person name="Aroian R.V."/>
            <person name="Pafco B."/>
            <person name="Schwarz E.M."/>
        </authorList>
    </citation>
    <scope>NUCLEOTIDE SEQUENCE [LARGE SCALE GENOMIC DNA]</scope>
    <source>
        <strain evidence="1 2">Aroian</strain>
        <tissue evidence="1">Whole animal</tissue>
    </source>
</reference>
<proteinExistence type="predicted"/>
<keyword evidence="2" id="KW-1185">Reference proteome</keyword>
<protein>
    <recommendedName>
        <fullName evidence="3">Sulfotransferase family protein</fullName>
    </recommendedName>
</protein>